<keyword evidence="1" id="KW-1133">Transmembrane helix</keyword>
<dbReference type="Proteomes" id="UP000247540">
    <property type="component" value="Unassembled WGS sequence"/>
</dbReference>
<dbReference type="EMBL" id="QJTC01000023">
    <property type="protein sequence ID" value="PYE74860.1"/>
    <property type="molecule type" value="Genomic_DNA"/>
</dbReference>
<feature type="transmembrane region" description="Helical" evidence="1">
    <location>
        <begin position="204"/>
        <end position="225"/>
    </location>
</feature>
<protein>
    <recommendedName>
        <fullName evidence="4">Dolichyl-phosphate-mannose-protein mannosyltransferase</fullName>
    </recommendedName>
</protein>
<organism evidence="2 3">
    <name type="scientific">Xylophilus ampelinus</name>
    <dbReference type="NCBI Taxonomy" id="54067"/>
    <lineage>
        <taxon>Bacteria</taxon>
        <taxon>Pseudomonadati</taxon>
        <taxon>Pseudomonadota</taxon>
        <taxon>Betaproteobacteria</taxon>
        <taxon>Burkholderiales</taxon>
        <taxon>Xylophilus</taxon>
    </lineage>
</organism>
<proteinExistence type="predicted"/>
<evidence type="ECO:0008006" key="4">
    <source>
        <dbReference type="Google" id="ProtNLM"/>
    </source>
</evidence>
<feature type="transmembrane region" description="Helical" evidence="1">
    <location>
        <begin position="20"/>
        <end position="38"/>
    </location>
</feature>
<dbReference type="AlphaFoldDB" id="A0A318SQP8"/>
<feature type="transmembrane region" description="Helical" evidence="1">
    <location>
        <begin position="169"/>
        <end position="197"/>
    </location>
</feature>
<keyword evidence="3" id="KW-1185">Reference proteome</keyword>
<comment type="caution">
    <text evidence="2">The sequence shown here is derived from an EMBL/GenBank/DDBJ whole genome shotgun (WGS) entry which is preliminary data.</text>
</comment>
<evidence type="ECO:0000313" key="3">
    <source>
        <dbReference type="Proteomes" id="UP000247540"/>
    </source>
</evidence>
<feature type="transmembrane region" description="Helical" evidence="1">
    <location>
        <begin position="88"/>
        <end position="107"/>
    </location>
</feature>
<feature type="transmembrane region" description="Helical" evidence="1">
    <location>
        <begin position="287"/>
        <end position="307"/>
    </location>
</feature>
<feature type="transmembrane region" description="Helical" evidence="1">
    <location>
        <begin position="385"/>
        <end position="406"/>
    </location>
</feature>
<evidence type="ECO:0000256" key="1">
    <source>
        <dbReference type="SAM" id="Phobius"/>
    </source>
</evidence>
<reference evidence="2 3" key="1">
    <citation type="submission" date="2018-06" db="EMBL/GenBank/DDBJ databases">
        <title>Genomic Encyclopedia of Type Strains, Phase III (KMG-III): the genomes of soil and plant-associated and newly described type strains.</title>
        <authorList>
            <person name="Whitman W."/>
        </authorList>
    </citation>
    <scope>NUCLEOTIDE SEQUENCE [LARGE SCALE GENOMIC DNA]</scope>
    <source>
        <strain evidence="2 3">CECT 7646</strain>
    </source>
</reference>
<sequence length="438" mass="46912">MRMNADSPASTAERPPWRSLGTVALAGLVGAYLVRTWGGYPICRMDEHHWAFIARAVQQGIDWPVSGPLHFWTLRQLMHFSDMSPDRALAVLGMVSVPLILAVLWAGYRMLGITRPADALLCLATSTYFLAPLLESRPQQWGQALVFLHLCLCLRALRDQRPSWPCMVLAPLVALLHILSFAILAVASFVLLAGAYLSGTRNRAGFAGPVVGLSLGLVVFVVPGTPYGAMLADIRHSQLLLTPSAGMVAGGAAVALAVLLALAKPAWPRLAPAGRHALEILDRHPRWVLGLLLLPAAGALGMQALLLPPDAWKPYKNQPALFFVAQAGNLLFLALALRGTGVARVHWLAGRGRPMLQDLLGLASAGGVLAALALVGSFWLRDTNWMLRVLNYAVLWAAPLAALGIADSRHTARLRIACCAAGAVSLVATVRPPLLFQC</sequence>
<name>A0A318SQP8_9BURK</name>
<keyword evidence="1" id="KW-0812">Transmembrane</keyword>
<accession>A0A318SQP8</accession>
<evidence type="ECO:0000313" key="2">
    <source>
        <dbReference type="EMBL" id="PYE74860.1"/>
    </source>
</evidence>
<feature type="transmembrane region" description="Helical" evidence="1">
    <location>
        <begin position="319"/>
        <end position="338"/>
    </location>
</feature>
<dbReference type="OrthoDB" id="8899634at2"/>
<feature type="transmembrane region" description="Helical" evidence="1">
    <location>
        <begin position="359"/>
        <end position="379"/>
    </location>
</feature>
<feature type="transmembrane region" description="Helical" evidence="1">
    <location>
        <begin position="245"/>
        <end position="267"/>
    </location>
</feature>
<keyword evidence="1" id="KW-0472">Membrane</keyword>
<gene>
    <name evidence="2" type="ORF">DFQ15_1231</name>
</gene>